<dbReference type="AlphaFoldDB" id="A0A086J7V0"/>
<organism evidence="2 3">
    <name type="scientific">Toxoplasma gondii p89</name>
    <dbReference type="NCBI Taxonomy" id="943119"/>
    <lineage>
        <taxon>Eukaryota</taxon>
        <taxon>Sar</taxon>
        <taxon>Alveolata</taxon>
        <taxon>Apicomplexa</taxon>
        <taxon>Conoidasida</taxon>
        <taxon>Coccidia</taxon>
        <taxon>Eucoccidiorida</taxon>
        <taxon>Eimeriorina</taxon>
        <taxon>Sarcocystidae</taxon>
        <taxon>Toxoplasma</taxon>
    </lineage>
</organism>
<dbReference type="Proteomes" id="UP000028828">
    <property type="component" value="Unassembled WGS sequence"/>
</dbReference>
<evidence type="ECO:0000313" key="2">
    <source>
        <dbReference type="EMBL" id="KFG28218.1"/>
    </source>
</evidence>
<comment type="caution">
    <text evidence="2">The sequence shown here is derived from an EMBL/GenBank/DDBJ whole genome shotgun (WGS) entry which is preliminary data.</text>
</comment>
<proteinExistence type="predicted"/>
<sequence length="68" mass="7115">MVRVLCARAVCADGARVSVGPTAQIAQTSAENDSPPLLSDRMSSNMDLKSRSMSYSSSDSSRSTSLSS</sequence>
<accession>A0A086J7V0</accession>
<evidence type="ECO:0000256" key="1">
    <source>
        <dbReference type="SAM" id="MobiDB-lite"/>
    </source>
</evidence>
<reference evidence="2 3" key="1">
    <citation type="submission" date="2014-03" db="EMBL/GenBank/DDBJ databases">
        <authorList>
            <person name="Sibley D."/>
            <person name="Venepally P."/>
            <person name="Karamycheva S."/>
            <person name="Hadjithomas M."/>
            <person name="Khan A."/>
            <person name="Brunk B."/>
            <person name="Roos D."/>
            <person name="Caler E."/>
            <person name="Lorenzi H."/>
        </authorList>
    </citation>
    <scope>NUCLEOTIDE SEQUENCE [LARGE SCALE GENOMIC DNA]</scope>
    <source>
        <strain evidence="3">p89</strain>
    </source>
</reference>
<protein>
    <submittedName>
        <fullName evidence="2">Uncharacterized protein</fullName>
    </submittedName>
</protein>
<name>A0A086J7V0_TOXGO</name>
<dbReference type="VEuPathDB" id="ToxoDB:TGP89_283585"/>
<dbReference type="EMBL" id="AEYI02002458">
    <property type="protein sequence ID" value="KFG28218.1"/>
    <property type="molecule type" value="Genomic_DNA"/>
</dbReference>
<feature type="region of interest" description="Disordered" evidence="1">
    <location>
        <begin position="26"/>
        <end position="68"/>
    </location>
</feature>
<gene>
    <name evidence="2" type="ORF">TGP89_283585</name>
</gene>
<feature type="compositionally biased region" description="Low complexity" evidence="1">
    <location>
        <begin position="51"/>
        <end position="68"/>
    </location>
</feature>
<evidence type="ECO:0000313" key="3">
    <source>
        <dbReference type="Proteomes" id="UP000028828"/>
    </source>
</evidence>